<keyword evidence="5" id="KW-1185">Reference proteome</keyword>
<gene>
    <name evidence="4" type="ORF">MSTE_03609</name>
</gene>
<dbReference type="InterPro" id="IPR018929">
    <property type="entry name" value="DUF2510"/>
</dbReference>
<feature type="region of interest" description="Disordered" evidence="1">
    <location>
        <begin position="1"/>
        <end position="29"/>
    </location>
</feature>
<keyword evidence="2" id="KW-0472">Membrane</keyword>
<dbReference type="RefSeq" id="WP_096503200.1">
    <property type="nucleotide sequence ID" value="NZ_AP018165.1"/>
</dbReference>
<dbReference type="Pfam" id="PF10708">
    <property type="entry name" value="DUF2510"/>
    <property type="match status" value="1"/>
</dbReference>
<evidence type="ECO:0000256" key="1">
    <source>
        <dbReference type="SAM" id="MobiDB-lite"/>
    </source>
</evidence>
<evidence type="ECO:0000313" key="5">
    <source>
        <dbReference type="Proteomes" id="UP000217954"/>
    </source>
</evidence>
<evidence type="ECO:0000259" key="3">
    <source>
        <dbReference type="Pfam" id="PF10708"/>
    </source>
</evidence>
<name>A0A1Z4F132_9MYCO</name>
<evidence type="ECO:0000256" key="2">
    <source>
        <dbReference type="SAM" id="Phobius"/>
    </source>
</evidence>
<protein>
    <recommendedName>
        <fullName evidence="3">DUF2510 domain-containing protein</fullName>
    </recommendedName>
</protein>
<organism evidence="4 5">
    <name type="scientific">[Mycobacterium] stephanolepidis</name>
    <dbReference type="NCBI Taxonomy" id="1520670"/>
    <lineage>
        <taxon>Bacteria</taxon>
        <taxon>Bacillati</taxon>
        <taxon>Actinomycetota</taxon>
        <taxon>Actinomycetes</taxon>
        <taxon>Mycobacteriales</taxon>
        <taxon>Mycobacteriaceae</taxon>
        <taxon>Mycobacteroides</taxon>
    </lineage>
</organism>
<sequence length="192" mass="20499">MTDAPKPSAGWYPDPSGSPRQRYFDGSNWTDNYSDDAKWVTPPEERKIPPWQIFVASGGIVAVAVAMVSVAGPDRRPPAPTRITEAVPVNAGPKTISPSECKVQAVPKCDGVFRVTDGGALSTGLLTGWIRTEGPLPGRSSCYWSRLSGPDETINNTLATGRLTEGQSATVEIKPGDYAFATHGCLPWQKVG</sequence>
<reference evidence="4 5" key="2">
    <citation type="journal article" date="2017" name="Int. J. Syst. Evol. Microbiol.">
        <title>Mycobacterium stephanolepidis sp. nov., a rapidly growing species related to Mycobacterium chelonae, isolated from marine teleost fish, Stephanolepis cirrhifer.</title>
        <authorList>
            <person name="Fukano H."/>
            <person name="Wada S."/>
            <person name="Kurata O."/>
            <person name="Katayama K."/>
            <person name="Fujiwara N."/>
            <person name="Hoshino Y."/>
        </authorList>
    </citation>
    <scope>NUCLEOTIDE SEQUENCE [LARGE SCALE GENOMIC DNA]</scope>
    <source>
        <strain evidence="4 5">NJB0901</strain>
    </source>
</reference>
<accession>A0A1Z4F132</accession>
<reference evidence="5" key="1">
    <citation type="journal article" date="2017" name="Genome Announc.">
        <title>Complete Genome Sequence of Mycobacterium stephanolepidis.</title>
        <authorList>
            <person name="Fukano H."/>
            <person name="Yoshida M."/>
            <person name="Katayama Y."/>
            <person name="Omatsu T."/>
            <person name="Mizutani T."/>
            <person name="Kurata O."/>
            <person name="Wada S."/>
            <person name="Hoshino Y."/>
        </authorList>
    </citation>
    <scope>NUCLEOTIDE SEQUENCE [LARGE SCALE GENOMIC DNA]</scope>
    <source>
        <strain evidence="5">NJB0901</strain>
    </source>
</reference>
<dbReference type="OrthoDB" id="166978at2"/>
<dbReference type="EMBL" id="AP018165">
    <property type="protein sequence ID" value="BAX98909.1"/>
    <property type="molecule type" value="Genomic_DNA"/>
</dbReference>
<dbReference type="KEGG" id="mste:MSTE_03609"/>
<keyword evidence="2" id="KW-1133">Transmembrane helix</keyword>
<feature type="domain" description="DUF2510" evidence="3">
    <location>
        <begin position="9"/>
        <end position="35"/>
    </location>
</feature>
<dbReference type="AlphaFoldDB" id="A0A1Z4F132"/>
<evidence type="ECO:0000313" key="4">
    <source>
        <dbReference type="EMBL" id="BAX98909.1"/>
    </source>
</evidence>
<keyword evidence="2" id="KW-0812">Transmembrane</keyword>
<dbReference type="Proteomes" id="UP000217954">
    <property type="component" value="Chromosome"/>
</dbReference>
<proteinExistence type="predicted"/>
<feature type="transmembrane region" description="Helical" evidence="2">
    <location>
        <begin position="51"/>
        <end position="72"/>
    </location>
</feature>